<dbReference type="Gene3D" id="3.30.420.10">
    <property type="entry name" value="Ribonuclease H-like superfamily/Ribonuclease H"/>
    <property type="match status" value="1"/>
</dbReference>
<dbReference type="OMA" id="FRTMITT"/>
<dbReference type="OrthoDB" id="2388844at2759"/>
<dbReference type="PANTHER" id="PTHR46564">
    <property type="entry name" value="TRANSPOSASE"/>
    <property type="match status" value="1"/>
</dbReference>
<dbReference type="EMBL" id="JEMT01024050">
    <property type="protein sequence ID" value="EXX63203.1"/>
    <property type="molecule type" value="Genomic_DNA"/>
</dbReference>
<dbReference type="NCBIfam" id="NF033545">
    <property type="entry name" value="transpos_IS630"/>
    <property type="match status" value="1"/>
</dbReference>
<protein>
    <recommendedName>
        <fullName evidence="1">Tc1-like transposase DDE domain-containing protein</fullName>
    </recommendedName>
</protein>
<dbReference type="InterPro" id="IPR009057">
    <property type="entry name" value="Homeodomain-like_sf"/>
</dbReference>
<dbReference type="STRING" id="1432141.A0A015M8P9"/>
<organism evidence="2 3">
    <name type="scientific">Rhizophagus irregularis (strain DAOM 197198w)</name>
    <name type="common">Glomus intraradices</name>
    <dbReference type="NCBI Taxonomy" id="1432141"/>
    <lineage>
        <taxon>Eukaryota</taxon>
        <taxon>Fungi</taxon>
        <taxon>Fungi incertae sedis</taxon>
        <taxon>Mucoromycota</taxon>
        <taxon>Glomeromycotina</taxon>
        <taxon>Glomeromycetes</taxon>
        <taxon>Glomerales</taxon>
        <taxon>Glomeraceae</taxon>
        <taxon>Rhizophagus</taxon>
    </lineage>
</organism>
<dbReference type="AlphaFoldDB" id="A0A015M8P9"/>
<evidence type="ECO:0000313" key="2">
    <source>
        <dbReference type="EMBL" id="EXX63203.1"/>
    </source>
</evidence>
<dbReference type="HOGENOM" id="CLU_056788_1_0_1"/>
<proteinExistence type="predicted"/>
<dbReference type="PANTHER" id="PTHR46564:SF1">
    <property type="entry name" value="TRANSPOSASE"/>
    <property type="match status" value="1"/>
</dbReference>
<reference evidence="2 3" key="1">
    <citation type="submission" date="2014-02" db="EMBL/GenBank/DDBJ databases">
        <title>Single nucleus genome sequencing reveals high similarity among nuclei of an endomycorrhizal fungus.</title>
        <authorList>
            <person name="Lin K."/>
            <person name="Geurts R."/>
            <person name="Zhang Z."/>
            <person name="Limpens E."/>
            <person name="Saunders D.G."/>
            <person name="Mu D."/>
            <person name="Pang E."/>
            <person name="Cao H."/>
            <person name="Cha H."/>
            <person name="Lin T."/>
            <person name="Zhou Q."/>
            <person name="Shang Y."/>
            <person name="Li Y."/>
            <person name="Ivanov S."/>
            <person name="Sharma T."/>
            <person name="Velzen R.V."/>
            <person name="Ruijter N.D."/>
            <person name="Aanen D.K."/>
            <person name="Win J."/>
            <person name="Kamoun S."/>
            <person name="Bisseling T."/>
            <person name="Huang S."/>
        </authorList>
    </citation>
    <scope>NUCLEOTIDE SEQUENCE [LARGE SCALE GENOMIC DNA]</scope>
    <source>
        <strain evidence="3">DAOM197198w</strain>
    </source>
</reference>
<dbReference type="InterPro" id="IPR047655">
    <property type="entry name" value="Transpos_IS630-like"/>
</dbReference>
<dbReference type="Proteomes" id="UP000022910">
    <property type="component" value="Unassembled WGS sequence"/>
</dbReference>
<dbReference type="InterPro" id="IPR036397">
    <property type="entry name" value="RNaseH_sf"/>
</dbReference>
<dbReference type="GO" id="GO:0003676">
    <property type="term" value="F:nucleic acid binding"/>
    <property type="evidence" value="ECO:0007669"/>
    <property type="project" value="InterPro"/>
</dbReference>
<evidence type="ECO:0000313" key="3">
    <source>
        <dbReference type="Proteomes" id="UP000022910"/>
    </source>
</evidence>
<sequence length="319" mass="37301">MTNHLSEDLRWRVVYLWLDSYKPKEISQLLYISEATVKRILHFYQLWSCIKNPFRRKQGRKKMFNANDMDILMQLINERKDWFLDELVAEMAKRTSKVVSIPTLWRSLDYCGITRKKLEKAAKERSEMLRANYVLTIGTYYNPKQLIFLDESSKDERTLSRRYGYSPKNTSAIQKVVFLRGTRYTILPALSLDGILAVDIMVGSCNKERFCTFILSQVLLLMNPYPQKNSVLVMDNAVIHHNAELIRIIESVGCKVVFLPPYSPDYNPIELAFSVIKSWLKKNKDYIEFCLDPYFALLLACGQITPDMAKAFYKSSIYF</sequence>
<evidence type="ECO:0000259" key="1">
    <source>
        <dbReference type="Pfam" id="PF13358"/>
    </source>
</evidence>
<dbReference type="InterPro" id="IPR036388">
    <property type="entry name" value="WH-like_DNA-bd_sf"/>
</dbReference>
<dbReference type="Gene3D" id="1.10.10.10">
    <property type="entry name" value="Winged helix-like DNA-binding domain superfamily/Winged helix DNA-binding domain"/>
    <property type="match status" value="1"/>
</dbReference>
<accession>A0A015M8P9</accession>
<feature type="domain" description="Tc1-like transposase DDE" evidence="1">
    <location>
        <begin position="145"/>
        <end position="284"/>
    </location>
</feature>
<name>A0A015M8P9_RHIIW</name>
<dbReference type="SUPFAM" id="SSF46689">
    <property type="entry name" value="Homeodomain-like"/>
    <property type="match status" value="1"/>
</dbReference>
<dbReference type="InterPro" id="IPR038717">
    <property type="entry name" value="Tc1-like_DDE_dom"/>
</dbReference>
<keyword evidence="3" id="KW-1185">Reference proteome</keyword>
<gene>
    <name evidence="2" type="ORF">RirG_154470</name>
</gene>
<dbReference type="Pfam" id="PF13358">
    <property type="entry name" value="DDE_3"/>
    <property type="match status" value="1"/>
</dbReference>
<comment type="caution">
    <text evidence="2">The sequence shown here is derived from an EMBL/GenBank/DDBJ whole genome shotgun (WGS) entry which is preliminary data.</text>
</comment>